<evidence type="ECO:0000313" key="1">
    <source>
        <dbReference type="EMBL" id="SIT35022.1"/>
    </source>
</evidence>
<reference evidence="1" key="1">
    <citation type="submission" date="2016-12" db="EMBL/GenBank/DDBJ databases">
        <authorList>
            <person name="Moulin L."/>
        </authorList>
    </citation>
    <scope>NUCLEOTIDE SEQUENCE [LARGE SCALE GENOMIC DNA]</scope>
    <source>
        <strain evidence="1">STM 7183</strain>
    </source>
</reference>
<accession>A0A1N7RIU4</accession>
<dbReference type="Proteomes" id="UP000195569">
    <property type="component" value="Unassembled WGS sequence"/>
</dbReference>
<dbReference type="EMBL" id="CYGY02000001">
    <property type="protein sequence ID" value="SIT35022.1"/>
    <property type="molecule type" value="Genomic_DNA"/>
</dbReference>
<sequence length="72" mass="7598">MNTGHPARFSFLPAKEPAAHKKALVFGPSVPVVHQVDVVSIEPTGSPSGAGLAVVMRDDPQYNADDCHYDGP</sequence>
<proteinExistence type="predicted"/>
<organism evidence="1 2">
    <name type="scientific">Paraburkholderia piptadeniae</name>
    <dbReference type="NCBI Taxonomy" id="1701573"/>
    <lineage>
        <taxon>Bacteria</taxon>
        <taxon>Pseudomonadati</taxon>
        <taxon>Pseudomonadota</taxon>
        <taxon>Betaproteobacteria</taxon>
        <taxon>Burkholderiales</taxon>
        <taxon>Burkholderiaceae</taxon>
        <taxon>Paraburkholderia</taxon>
    </lineage>
</organism>
<evidence type="ECO:0000313" key="2">
    <source>
        <dbReference type="Proteomes" id="UP000195569"/>
    </source>
</evidence>
<comment type="caution">
    <text evidence="1">The sequence shown here is derived from an EMBL/GenBank/DDBJ whole genome shotgun (WGS) entry which is preliminary data.</text>
</comment>
<name>A0A1N7RIU4_9BURK</name>
<keyword evidence="2" id="KW-1185">Reference proteome</keyword>
<gene>
    <name evidence="1" type="ORF">BN2476_10058</name>
</gene>
<protein>
    <submittedName>
        <fullName evidence="1">Uncharacterized protein</fullName>
    </submittedName>
</protein>
<dbReference type="AlphaFoldDB" id="A0A1N7RIU4"/>